<dbReference type="AlphaFoldDB" id="A0A2W7IBP6"/>
<dbReference type="PANTHER" id="PTHR30222">
    <property type="entry name" value="SPERMIDINE/PUTRESCINE-BINDING PERIPLASMIC PROTEIN"/>
    <property type="match status" value="1"/>
</dbReference>
<protein>
    <submittedName>
        <fullName evidence="3">Putative spermidine/putrescine transport system substrate-binding protein</fullName>
    </submittedName>
</protein>
<dbReference type="SUPFAM" id="SSF53850">
    <property type="entry name" value="Periplasmic binding protein-like II"/>
    <property type="match status" value="1"/>
</dbReference>
<feature type="chain" id="PRO_5016170343" evidence="2">
    <location>
        <begin position="33"/>
        <end position="351"/>
    </location>
</feature>
<evidence type="ECO:0000313" key="4">
    <source>
        <dbReference type="Proteomes" id="UP000249688"/>
    </source>
</evidence>
<dbReference type="CDD" id="cd13589">
    <property type="entry name" value="PBP2_polyamine_RpCGA009"/>
    <property type="match status" value="1"/>
</dbReference>
<accession>A0A2W7IBP6</accession>
<dbReference type="PANTHER" id="PTHR30222:SF2">
    <property type="entry name" value="ABC TRANSPORTER SUBSTRATE-BINDING PROTEIN"/>
    <property type="match status" value="1"/>
</dbReference>
<evidence type="ECO:0000313" key="3">
    <source>
        <dbReference type="EMBL" id="PZW42982.1"/>
    </source>
</evidence>
<dbReference type="EMBL" id="QKYU01000017">
    <property type="protein sequence ID" value="PZW42982.1"/>
    <property type="molecule type" value="Genomic_DNA"/>
</dbReference>
<comment type="caution">
    <text evidence="3">The sequence shown here is derived from an EMBL/GenBank/DDBJ whole genome shotgun (WGS) entry which is preliminary data.</text>
</comment>
<name>A0A2W7IBP6_9PROT</name>
<dbReference type="PROSITE" id="PS51318">
    <property type="entry name" value="TAT"/>
    <property type="match status" value="1"/>
</dbReference>
<keyword evidence="4" id="KW-1185">Reference proteome</keyword>
<sequence>MTDPTRTASRRAVLRAAGLAAPFVFTGGRAFAADQIISADVGGAPGAAIRSAFYEPFEQETGIRVVGVGHEPDPTVQFKLAVDSRSYIWDLCMVTPTHVLNLTAPRMYLEPLNIAPMSTLVEGMLTPTWLGFSVFSTVIAYRTDKFGDAGPQNWADFWDVGKFPGRRGLYRGYTGVIEAALMADGVASKDLYPLDLNRAFRKLDQIKPHINVWWTSGAQNTQLLQSGELDMCDTWSARAYAAIDSGAPVRTVWNQGLYSTDGWSILRGTPKADLARQFIAFCMKPERQAAYSNVVANGPTNTKAFDFITAERARLLPTSAANLAGLAPSNAAWWTANRTKVQERFQDWLLG</sequence>
<reference evidence="3 4" key="1">
    <citation type="submission" date="2018-06" db="EMBL/GenBank/DDBJ databases">
        <title>Genomic Encyclopedia of Archaeal and Bacterial Type Strains, Phase II (KMG-II): from individual species to whole genera.</title>
        <authorList>
            <person name="Goeker M."/>
        </authorList>
    </citation>
    <scope>NUCLEOTIDE SEQUENCE [LARGE SCALE GENOMIC DNA]</scope>
    <source>
        <strain evidence="3 4">DSM 24525</strain>
    </source>
</reference>
<keyword evidence="1 2" id="KW-0732">Signal</keyword>
<dbReference type="Proteomes" id="UP000249688">
    <property type="component" value="Unassembled WGS sequence"/>
</dbReference>
<organism evidence="3 4">
    <name type="scientific">Humitalea rosea</name>
    <dbReference type="NCBI Taxonomy" id="990373"/>
    <lineage>
        <taxon>Bacteria</taxon>
        <taxon>Pseudomonadati</taxon>
        <taxon>Pseudomonadota</taxon>
        <taxon>Alphaproteobacteria</taxon>
        <taxon>Acetobacterales</taxon>
        <taxon>Roseomonadaceae</taxon>
        <taxon>Humitalea</taxon>
    </lineage>
</organism>
<dbReference type="RefSeq" id="WP_211314159.1">
    <property type="nucleotide sequence ID" value="NZ_QKYU01000017.1"/>
</dbReference>
<gene>
    <name evidence="3" type="ORF">C8P66_1177</name>
</gene>
<dbReference type="InterPro" id="IPR006311">
    <property type="entry name" value="TAT_signal"/>
</dbReference>
<evidence type="ECO:0000256" key="2">
    <source>
        <dbReference type="SAM" id="SignalP"/>
    </source>
</evidence>
<dbReference type="Gene3D" id="3.40.190.10">
    <property type="entry name" value="Periplasmic binding protein-like II"/>
    <property type="match status" value="2"/>
</dbReference>
<dbReference type="InterPro" id="IPR006059">
    <property type="entry name" value="SBP"/>
</dbReference>
<feature type="signal peptide" evidence="2">
    <location>
        <begin position="1"/>
        <end position="32"/>
    </location>
</feature>
<evidence type="ECO:0000256" key="1">
    <source>
        <dbReference type="ARBA" id="ARBA00022729"/>
    </source>
</evidence>
<proteinExistence type="predicted"/>
<dbReference type="Pfam" id="PF13416">
    <property type="entry name" value="SBP_bac_8"/>
    <property type="match status" value="1"/>
</dbReference>